<dbReference type="EMBL" id="BMJQ01000023">
    <property type="protein sequence ID" value="GGF45796.1"/>
    <property type="molecule type" value="Genomic_DNA"/>
</dbReference>
<comment type="caution">
    <text evidence="1">The sequence shown here is derived from an EMBL/GenBank/DDBJ whole genome shotgun (WGS) entry which is preliminary data.</text>
</comment>
<dbReference type="RefSeq" id="WP_189051908.1">
    <property type="nucleotide sequence ID" value="NZ_BMJQ01000023.1"/>
</dbReference>
<evidence type="ECO:0000313" key="2">
    <source>
        <dbReference type="Proteomes" id="UP000646365"/>
    </source>
</evidence>
<dbReference type="AlphaFoldDB" id="A0A8J2Z0N7"/>
<gene>
    <name evidence="1" type="ORF">GCM10011611_60270</name>
</gene>
<proteinExistence type="predicted"/>
<accession>A0A8J2Z0N7</accession>
<evidence type="ECO:0000313" key="1">
    <source>
        <dbReference type="EMBL" id="GGF45796.1"/>
    </source>
</evidence>
<dbReference type="Proteomes" id="UP000646365">
    <property type="component" value="Unassembled WGS sequence"/>
</dbReference>
<protein>
    <submittedName>
        <fullName evidence="1">Uncharacterized protein</fullName>
    </submittedName>
</protein>
<reference evidence="1" key="1">
    <citation type="journal article" date="2014" name="Int. J. Syst. Evol. Microbiol.">
        <title>Complete genome sequence of Corynebacterium casei LMG S-19264T (=DSM 44701T), isolated from a smear-ripened cheese.</title>
        <authorList>
            <consortium name="US DOE Joint Genome Institute (JGI-PGF)"/>
            <person name="Walter F."/>
            <person name="Albersmeier A."/>
            <person name="Kalinowski J."/>
            <person name="Ruckert C."/>
        </authorList>
    </citation>
    <scope>NUCLEOTIDE SEQUENCE</scope>
    <source>
        <strain evidence="1">CGMCC 1.15725</strain>
    </source>
</reference>
<reference evidence="1" key="2">
    <citation type="submission" date="2020-09" db="EMBL/GenBank/DDBJ databases">
        <authorList>
            <person name="Sun Q."/>
            <person name="Zhou Y."/>
        </authorList>
    </citation>
    <scope>NUCLEOTIDE SEQUENCE</scope>
    <source>
        <strain evidence="1">CGMCC 1.15725</strain>
    </source>
</reference>
<organism evidence="1 2">
    <name type="scientific">Aliidongia dinghuensis</name>
    <dbReference type="NCBI Taxonomy" id="1867774"/>
    <lineage>
        <taxon>Bacteria</taxon>
        <taxon>Pseudomonadati</taxon>
        <taxon>Pseudomonadota</taxon>
        <taxon>Alphaproteobacteria</taxon>
        <taxon>Rhodospirillales</taxon>
        <taxon>Dongiaceae</taxon>
        <taxon>Aliidongia</taxon>
    </lineage>
</organism>
<name>A0A8J2Z0N7_9PROT</name>
<sequence length="210" mass="22002">MSEVQSPQPKPPAPPEEVGAGKYAFAASRRNWLKVGLAAAPVVLMHNRPTFASTSSCQAPSAWMSITVANRNGVSLSHQPKSSCSLGRSPGYWKQGYCDSNPYALVSPQAGNHAGCSYPASGATFHSIFGAGPTATFGTLLWQSPGSTEFHFVAAYLNAANSGNGSAAGITNYPISKGTVIAMYDGNYVDSTGTRWSQADGLNYIKSLES</sequence>
<keyword evidence="2" id="KW-1185">Reference proteome</keyword>